<evidence type="ECO:0000313" key="1">
    <source>
        <dbReference type="EMBL" id="NJB88772.1"/>
    </source>
</evidence>
<protein>
    <submittedName>
        <fullName evidence="1">Uncharacterized protein</fullName>
    </submittedName>
</protein>
<comment type="caution">
    <text evidence="1">The sequence shown here is derived from an EMBL/GenBank/DDBJ whole genome shotgun (WGS) entry which is preliminary data.</text>
</comment>
<evidence type="ECO:0000313" key="2">
    <source>
        <dbReference type="Proteomes" id="UP000535078"/>
    </source>
</evidence>
<keyword evidence="2" id="KW-1185">Reference proteome</keyword>
<name>A0A7X6B8I1_9SPHN</name>
<reference evidence="1 2" key="1">
    <citation type="submission" date="2020-03" db="EMBL/GenBank/DDBJ databases">
        <title>Genomic Encyclopedia of Type Strains, Phase IV (KMG-IV): sequencing the most valuable type-strain genomes for metagenomic binning, comparative biology and taxonomic classification.</title>
        <authorList>
            <person name="Goeker M."/>
        </authorList>
    </citation>
    <scope>NUCLEOTIDE SEQUENCE [LARGE SCALE GENOMIC DNA]</scope>
    <source>
        <strain evidence="1 2">DSM 25229</strain>
    </source>
</reference>
<accession>A0A7X6B8I1</accession>
<gene>
    <name evidence="1" type="ORF">GGR90_000924</name>
</gene>
<proteinExistence type="predicted"/>
<dbReference type="Proteomes" id="UP000535078">
    <property type="component" value="Unassembled WGS sequence"/>
</dbReference>
<sequence length="38" mass="4165">MGTQINPEMIPAFQNGNPKNTIAQYMANTNATEITILI</sequence>
<dbReference type="EMBL" id="JAATIT010000001">
    <property type="protein sequence ID" value="NJB88772.1"/>
    <property type="molecule type" value="Genomic_DNA"/>
</dbReference>
<dbReference type="AlphaFoldDB" id="A0A7X6B8I1"/>
<organism evidence="1 2">
    <name type="scientific">Sphingopyxis italica</name>
    <dbReference type="NCBI Taxonomy" id="1129133"/>
    <lineage>
        <taxon>Bacteria</taxon>
        <taxon>Pseudomonadati</taxon>
        <taxon>Pseudomonadota</taxon>
        <taxon>Alphaproteobacteria</taxon>
        <taxon>Sphingomonadales</taxon>
        <taxon>Sphingomonadaceae</taxon>
        <taxon>Sphingopyxis</taxon>
    </lineage>
</organism>